<evidence type="ECO:0000256" key="2">
    <source>
        <dbReference type="ARBA" id="ARBA00022553"/>
    </source>
</evidence>
<dbReference type="Pfam" id="PF00359">
    <property type="entry name" value="PTS_EIIA_2"/>
    <property type="match status" value="1"/>
</dbReference>
<dbReference type="EMBL" id="AGZE01000028">
    <property type="protein sequence ID" value="EKB55612.1"/>
    <property type="molecule type" value="Genomic_DNA"/>
</dbReference>
<dbReference type="SUPFAM" id="SSF55804">
    <property type="entry name" value="Phoshotransferase/anion transport protein"/>
    <property type="match status" value="1"/>
</dbReference>
<dbReference type="InterPro" id="IPR002178">
    <property type="entry name" value="PTS_EIIA_type-2_dom"/>
</dbReference>
<organism evidence="7 8">
    <name type="scientific">Falseniella ignava CCUG 37419</name>
    <dbReference type="NCBI Taxonomy" id="883112"/>
    <lineage>
        <taxon>Bacteria</taxon>
        <taxon>Bacillati</taxon>
        <taxon>Bacillota</taxon>
        <taxon>Bacilli</taxon>
        <taxon>Lactobacillales</taxon>
        <taxon>Aerococcaceae</taxon>
        <taxon>Falseniella</taxon>
    </lineage>
</organism>
<keyword evidence="1" id="KW-0813">Transport</keyword>
<dbReference type="HOGENOM" id="CLU_072531_5_0_9"/>
<keyword evidence="2" id="KW-0597">Phosphoprotein</keyword>
<dbReference type="AlphaFoldDB" id="K1LU11"/>
<dbReference type="PANTHER" id="PTHR47738:SF2">
    <property type="entry name" value="PTS SYSTEM FRUCTOSE-LIKE EIIA COMPONENT"/>
    <property type="match status" value="1"/>
</dbReference>
<dbReference type="GO" id="GO:0016020">
    <property type="term" value="C:membrane"/>
    <property type="evidence" value="ECO:0007669"/>
    <property type="project" value="InterPro"/>
</dbReference>
<dbReference type="STRING" id="883112.HMPREF9707_01100"/>
<keyword evidence="4" id="KW-0808">Transferase</keyword>
<dbReference type="CDD" id="cd00211">
    <property type="entry name" value="PTS_IIA_fru"/>
    <property type="match status" value="1"/>
</dbReference>
<dbReference type="NCBIfam" id="TIGR00848">
    <property type="entry name" value="fruA"/>
    <property type="match status" value="1"/>
</dbReference>
<dbReference type="InterPro" id="IPR004715">
    <property type="entry name" value="PTS_IIA_fruc"/>
</dbReference>
<dbReference type="PANTHER" id="PTHR47738">
    <property type="entry name" value="PTS SYSTEM FRUCTOSE-LIKE EIIA COMPONENT-RELATED"/>
    <property type="match status" value="1"/>
</dbReference>
<evidence type="ECO:0000256" key="5">
    <source>
        <dbReference type="ARBA" id="ARBA00022683"/>
    </source>
</evidence>
<comment type="caution">
    <text evidence="7">The sequence shown here is derived from an EMBL/GenBank/DDBJ whole genome shotgun (WGS) entry which is preliminary data.</text>
</comment>
<proteinExistence type="predicted"/>
<dbReference type="PROSITE" id="PS00372">
    <property type="entry name" value="PTS_EIIA_TYPE_2_HIS"/>
    <property type="match status" value="1"/>
</dbReference>
<evidence type="ECO:0000256" key="1">
    <source>
        <dbReference type="ARBA" id="ARBA00022448"/>
    </source>
</evidence>
<dbReference type="Proteomes" id="UP000005147">
    <property type="component" value="Unassembled WGS sequence"/>
</dbReference>
<dbReference type="eggNOG" id="COG1762">
    <property type="taxonomic scope" value="Bacteria"/>
</dbReference>
<keyword evidence="5" id="KW-0598">Phosphotransferase system</keyword>
<dbReference type="Gene3D" id="3.40.930.10">
    <property type="entry name" value="Mannitol-specific EII, Chain A"/>
    <property type="match status" value="1"/>
</dbReference>
<dbReference type="InterPro" id="IPR016152">
    <property type="entry name" value="PTrfase/Anion_transptr"/>
</dbReference>
<reference evidence="7 8" key="1">
    <citation type="submission" date="2012-07" db="EMBL/GenBank/DDBJ databases">
        <title>The Genome Sequence of Facklamia ignava CCUG 37419.</title>
        <authorList>
            <consortium name="The Broad Institute Genome Sequencing Platform"/>
            <person name="Earl A."/>
            <person name="Ward D."/>
            <person name="Feldgarden M."/>
            <person name="Gevers D."/>
            <person name="Huys G."/>
            <person name="Walker B."/>
            <person name="Young S.K."/>
            <person name="Zeng Q."/>
            <person name="Gargeya S."/>
            <person name="Fitzgerald M."/>
            <person name="Haas B."/>
            <person name="Abouelleil A."/>
            <person name="Alvarado L."/>
            <person name="Arachchi H.M."/>
            <person name="Berlin A.M."/>
            <person name="Chapman S.B."/>
            <person name="Goldberg J."/>
            <person name="Griggs A."/>
            <person name="Gujja S."/>
            <person name="Hansen M."/>
            <person name="Howarth C."/>
            <person name="Imamovic A."/>
            <person name="Larimer J."/>
            <person name="McCowen C."/>
            <person name="Montmayeur A."/>
            <person name="Murphy C."/>
            <person name="Neiman D."/>
            <person name="Pearson M."/>
            <person name="Priest M."/>
            <person name="Roberts A."/>
            <person name="Saif S."/>
            <person name="Shea T."/>
            <person name="Sisk P."/>
            <person name="Sykes S."/>
            <person name="Wortman J."/>
            <person name="Nusbaum C."/>
            <person name="Birren B."/>
        </authorList>
    </citation>
    <scope>NUCLEOTIDE SEQUENCE [LARGE SCALE GENOMIC DNA]</scope>
    <source>
        <strain evidence="7 8">CCUG 37419</strain>
    </source>
</reference>
<dbReference type="GO" id="GO:0008982">
    <property type="term" value="F:protein-N(PI)-phosphohistidine-sugar phosphotransferase activity"/>
    <property type="evidence" value="ECO:0007669"/>
    <property type="project" value="InterPro"/>
</dbReference>
<feature type="domain" description="PTS EIIA type-2" evidence="6">
    <location>
        <begin position="8"/>
        <end position="153"/>
    </location>
</feature>
<dbReference type="PROSITE" id="PS51094">
    <property type="entry name" value="PTS_EIIA_TYPE_2"/>
    <property type="match status" value="1"/>
</dbReference>
<evidence type="ECO:0000256" key="4">
    <source>
        <dbReference type="ARBA" id="ARBA00022679"/>
    </source>
</evidence>
<sequence length="156" mass="17664">MNVQENKLVIKKENIIYGLKAENMNEVIDKLSKCLYENKDIDNVEKFKEAVYNREAEVPTSIGKGVAIPHGKSSIVNNSTVALGVLESYIPWGEESEDEVKFVFLIAIKDADEPEKHLRILANLSANLMNDNFVAEFKSAENKEEIFNVINNFNKD</sequence>
<dbReference type="PATRIC" id="fig|883112.3.peg.1096"/>
<accession>K1LU11</accession>
<dbReference type="GO" id="GO:0009401">
    <property type="term" value="P:phosphoenolpyruvate-dependent sugar phosphotransferase system"/>
    <property type="evidence" value="ECO:0007669"/>
    <property type="project" value="UniProtKB-KW"/>
</dbReference>
<keyword evidence="3" id="KW-0762">Sugar transport</keyword>
<dbReference type="InterPro" id="IPR051541">
    <property type="entry name" value="PTS_SugarTrans_NitroReg"/>
</dbReference>
<name>K1LU11_9LACT</name>
<protein>
    <submittedName>
        <fullName evidence="7">PTS system, fructose subfamily, IIA component</fullName>
    </submittedName>
</protein>
<evidence type="ECO:0000256" key="3">
    <source>
        <dbReference type="ARBA" id="ARBA00022597"/>
    </source>
</evidence>
<keyword evidence="8" id="KW-1185">Reference proteome</keyword>
<evidence type="ECO:0000313" key="8">
    <source>
        <dbReference type="Proteomes" id="UP000005147"/>
    </source>
</evidence>
<evidence type="ECO:0000313" key="7">
    <source>
        <dbReference type="EMBL" id="EKB55612.1"/>
    </source>
</evidence>
<gene>
    <name evidence="7" type="ORF">HMPREF9707_01100</name>
</gene>
<evidence type="ECO:0000259" key="6">
    <source>
        <dbReference type="PROSITE" id="PS51094"/>
    </source>
</evidence>